<evidence type="ECO:0000313" key="2">
    <source>
        <dbReference type="EMBL" id="CAJ18196.1"/>
    </source>
</evidence>
<dbReference type="AlphaFoldDB" id="Q4GX13"/>
<evidence type="ECO:0000313" key="1">
    <source>
        <dbReference type="EMBL" id="ACN23270.1"/>
    </source>
</evidence>
<feature type="non-terminal residue" evidence="2">
    <location>
        <position position="32"/>
    </location>
</feature>
<dbReference type="EMBL" id="AM049991">
    <property type="protein sequence ID" value="CAJ18196.1"/>
    <property type="molecule type" value="Genomic_DNA"/>
</dbReference>
<dbReference type="EMBL" id="FJ624542">
    <property type="protein sequence ID" value="ACN23270.1"/>
    <property type="molecule type" value="Genomic_DNA"/>
</dbReference>
<geneLocation type="plastid" evidence="2"/>
<proteinExistence type="predicted"/>
<dbReference type="GO" id="GO:0003743">
    <property type="term" value="F:translation initiation factor activity"/>
    <property type="evidence" value="ECO:0007669"/>
    <property type="project" value="UniProtKB-KW"/>
</dbReference>
<accession>Q4GX13</accession>
<keyword evidence="1" id="KW-0934">Plastid</keyword>
<keyword evidence="2" id="KW-0648">Protein biosynthesis</keyword>
<keyword evidence="1" id="KW-0150">Chloroplast</keyword>
<sequence length="32" mass="3627">MTSQKKKKHVKHAKGVQLPGIVFQCLSNGMFR</sequence>
<gene>
    <name evidence="2" type="primary">infA</name>
</gene>
<name>Q4GX13_9CHLO</name>
<reference evidence="2" key="1">
    <citation type="journal article" date="2005" name="Mol. Phylogenet. Evol.">
        <title>Evolution and phylogeography of Halimeda section Halimeda (Bryopsidales, Chlorophyta).</title>
        <authorList>
            <person name="Verbruggen H."/>
            <person name="Clerck O.D."/>
            <person name="Schils T."/>
            <person name="Kooistra W.H."/>
            <person name="Coppejans E."/>
        </authorList>
    </citation>
    <scope>NUCLEOTIDE SEQUENCE</scope>
</reference>
<organism evidence="2">
    <name type="scientific">Halimeda macrophysa</name>
    <dbReference type="NCBI Taxonomy" id="170423"/>
    <lineage>
        <taxon>Eukaryota</taxon>
        <taxon>Viridiplantae</taxon>
        <taxon>Chlorophyta</taxon>
        <taxon>core chlorophytes</taxon>
        <taxon>Ulvophyceae</taxon>
        <taxon>TCBD clade</taxon>
        <taxon>Bryopsidales</taxon>
        <taxon>Halimedineae</taxon>
        <taxon>Halimedaceae</taxon>
        <taxon>Halimedeae</taxon>
        <taxon>Halimeda</taxon>
    </lineage>
</organism>
<keyword evidence="2" id="KW-0396">Initiation factor</keyword>
<reference evidence="1" key="2">
    <citation type="journal article" date="2009" name="Glob. Ecol. Biogeogr.">
        <title>Macroecology meets macroevolution: Evolutionary niche dynamics in the seaweed Halimeda.</title>
        <authorList>
            <person name="Verbruggen H."/>
            <person name="Tyberghein L."/>
            <person name="Pauly K."/>
            <person name="Vlaeminck C."/>
            <person name="Van Nieuwenhuyze K."/>
            <person name="Kooistra W.H.C.F."/>
            <person name="Leliaert F."/>
            <person name="De Clerck O."/>
        </authorList>
    </citation>
    <scope>NUCLEOTIDE SEQUENCE</scope>
</reference>
<protein>
    <submittedName>
        <fullName evidence="2">Translation initiation factor 1</fullName>
    </submittedName>
</protein>